<comment type="catalytic activity">
    <reaction evidence="17 19">
        <text>alpha-ribazole + adenosylcob(III)inamide-GDP = adenosylcob(III)alamin + GMP + H(+)</text>
        <dbReference type="Rhea" id="RHEA:16049"/>
        <dbReference type="ChEBI" id="CHEBI:10329"/>
        <dbReference type="ChEBI" id="CHEBI:15378"/>
        <dbReference type="ChEBI" id="CHEBI:18408"/>
        <dbReference type="ChEBI" id="CHEBI:58115"/>
        <dbReference type="ChEBI" id="CHEBI:60487"/>
        <dbReference type="EC" id="2.7.8.26"/>
    </reaction>
</comment>
<comment type="pathway">
    <text evidence="3 19">Cofactor biosynthesis; adenosylcobalamin biosynthesis; adenosylcobalamin from cob(II)yrinate a,c-diamide: step 7/7.</text>
</comment>
<comment type="subcellular location">
    <subcellularLocation>
        <location evidence="2 19">Cell membrane</location>
        <topology evidence="2 19">Multi-pass membrane protein</topology>
    </subcellularLocation>
</comment>
<dbReference type="EC" id="2.7.8.26" evidence="5 19"/>
<keyword evidence="13 19" id="KW-0472">Membrane</keyword>
<keyword evidence="8 19" id="KW-0169">Cobalamin biosynthesis</keyword>
<evidence type="ECO:0000256" key="1">
    <source>
        <dbReference type="ARBA" id="ARBA00001946"/>
    </source>
</evidence>
<dbReference type="Proteomes" id="UP000199372">
    <property type="component" value="Unassembled WGS sequence"/>
</dbReference>
<reference evidence="21" key="1">
    <citation type="submission" date="2016-10" db="EMBL/GenBank/DDBJ databases">
        <authorList>
            <person name="Varghese N."/>
            <person name="Submissions S."/>
        </authorList>
    </citation>
    <scope>NUCLEOTIDE SEQUENCE [LARGE SCALE GENOMIC DNA]</scope>
    <source>
        <strain evidence="21">DSM 26893</strain>
    </source>
</reference>
<dbReference type="GO" id="GO:0008818">
    <property type="term" value="F:cobalamin 5'-phosphate synthase activity"/>
    <property type="evidence" value="ECO:0007669"/>
    <property type="project" value="UniProtKB-UniRule"/>
</dbReference>
<evidence type="ECO:0000256" key="18">
    <source>
        <dbReference type="ARBA" id="ARBA00049504"/>
    </source>
</evidence>
<dbReference type="GO" id="GO:0009236">
    <property type="term" value="P:cobalamin biosynthetic process"/>
    <property type="evidence" value="ECO:0007669"/>
    <property type="project" value="UniProtKB-UniRule"/>
</dbReference>
<evidence type="ECO:0000256" key="3">
    <source>
        <dbReference type="ARBA" id="ARBA00004663"/>
    </source>
</evidence>
<comment type="cofactor">
    <cofactor evidence="1 19">
        <name>Mg(2+)</name>
        <dbReference type="ChEBI" id="CHEBI:18420"/>
    </cofactor>
</comment>
<evidence type="ECO:0000256" key="13">
    <source>
        <dbReference type="ARBA" id="ARBA00023136"/>
    </source>
</evidence>
<gene>
    <name evidence="19" type="primary">cobS</name>
    <name evidence="20" type="ORF">SAMN04488011_108153</name>
</gene>
<accession>A0A1H8KV97</accession>
<evidence type="ECO:0000256" key="7">
    <source>
        <dbReference type="ARBA" id="ARBA00022475"/>
    </source>
</evidence>
<evidence type="ECO:0000256" key="12">
    <source>
        <dbReference type="ARBA" id="ARBA00022989"/>
    </source>
</evidence>
<evidence type="ECO:0000256" key="14">
    <source>
        <dbReference type="ARBA" id="ARBA00025228"/>
    </source>
</evidence>
<dbReference type="HAMAP" id="MF_00719">
    <property type="entry name" value="CobS"/>
    <property type="match status" value="1"/>
</dbReference>
<evidence type="ECO:0000256" key="2">
    <source>
        <dbReference type="ARBA" id="ARBA00004651"/>
    </source>
</evidence>
<dbReference type="GO" id="GO:0051073">
    <property type="term" value="F:adenosylcobinamide-GDP ribazoletransferase activity"/>
    <property type="evidence" value="ECO:0007669"/>
    <property type="project" value="UniProtKB-UniRule"/>
</dbReference>
<keyword evidence="11 19" id="KW-0460">Magnesium</keyword>
<dbReference type="EMBL" id="FOCM01000008">
    <property type="protein sequence ID" value="SEN96526.1"/>
    <property type="molecule type" value="Genomic_DNA"/>
</dbReference>
<evidence type="ECO:0000256" key="11">
    <source>
        <dbReference type="ARBA" id="ARBA00022842"/>
    </source>
</evidence>
<evidence type="ECO:0000313" key="21">
    <source>
        <dbReference type="Proteomes" id="UP000199372"/>
    </source>
</evidence>
<protein>
    <recommendedName>
        <fullName evidence="6 19">Adenosylcobinamide-GDP ribazoletransferase</fullName>
        <ecNumber evidence="5 19">2.7.8.26</ecNumber>
    </recommendedName>
    <alternativeName>
        <fullName evidence="16 19">Cobalamin synthase</fullName>
    </alternativeName>
    <alternativeName>
        <fullName evidence="15 19">Cobalamin-5'-phosphate synthase</fullName>
    </alternativeName>
</protein>
<evidence type="ECO:0000256" key="9">
    <source>
        <dbReference type="ARBA" id="ARBA00022679"/>
    </source>
</evidence>
<keyword evidence="21" id="KW-1185">Reference proteome</keyword>
<feature type="transmembrane region" description="Helical" evidence="19">
    <location>
        <begin position="181"/>
        <end position="199"/>
    </location>
</feature>
<dbReference type="AlphaFoldDB" id="A0A1H8KV97"/>
<feature type="transmembrane region" description="Helical" evidence="19">
    <location>
        <begin position="110"/>
        <end position="128"/>
    </location>
</feature>
<feature type="transmembrane region" description="Helical" evidence="19">
    <location>
        <begin position="140"/>
        <end position="160"/>
    </location>
</feature>
<dbReference type="InterPro" id="IPR003805">
    <property type="entry name" value="CobS"/>
</dbReference>
<proteinExistence type="inferred from homology"/>
<dbReference type="Pfam" id="PF02654">
    <property type="entry name" value="CobS"/>
    <property type="match status" value="1"/>
</dbReference>
<keyword evidence="10 19" id="KW-0812">Transmembrane</keyword>
<keyword evidence="9 19" id="KW-0808">Transferase</keyword>
<comment type="catalytic activity">
    <reaction evidence="18 19">
        <text>alpha-ribazole 5'-phosphate + adenosylcob(III)inamide-GDP = adenosylcob(III)alamin 5'-phosphate + GMP + H(+)</text>
        <dbReference type="Rhea" id="RHEA:23560"/>
        <dbReference type="ChEBI" id="CHEBI:15378"/>
        <dbReference type="ChEBI" id="CHEBI:57918"/>
        <dbReference type="ChEBI" id="CHEBI:58115"/>
        <dbReference type="ChEBI" id="CHEBI:60487"/>
        <dbReference type="ChEBI" id="CHEBI:60493"/>
        <dbReference type="EC" id="2.7.8.26"/>
    </reaction>
</comment>
<comment type="similarity">
    <text evidence="4 19">Belongs to the CobS family.</text>
</comment>
<keyword evidence="7 19" id="KW-1003">Cell membrane</keyword>
<evidence type="ECO:0000256" key="19">
    <source>
        <dbReference type="HAMAP-Rule" id="MF_00719"/>
    </source>
</evidence>
<organism evidence="20 21">
    <name type="scientific">Palleronia pelagia</name>
    <dbReference type="NCBI Taxonomy" id="387096"/>
    <lineage>
        <taxon>Bacteria</taxon>
        <taxon>Pseudomonadati</taxon>
        <taxon>Pseudomonadota</taxon>
        <taxon>Alphaproteobacteria</taxon>
        <taxon>Rhodobacterales</taxon>
        <taxon>Roseobacteraceae</taxon>
        <taxon>Palleronia</taxon>
    </lineage>
</organism>
<evidence type="ECO:0000256" key="8">
    <source>
        <dbReference type="ARBA" id="ARBA00022573"/>
    </source>
</evidence>
<evidence type="ECO:0000256" key="5">
    <source>
        <dbReference type="ARBA" id="ARBA00013200"/>
    </source>
</evidence>
<dbReference type="OrthoDB" id="9794626at2"/>
<evidence type="ECO:0000256" key="16">
    <source>
        <dbReference type="ARBA" id="ARBA00032853"/>
    </source>
</evidence>
<keyword evidence="12 19" id="KW-1133">Transmembrane helix</keyword>
<comment type="function">
    <text evidence="14 19">Joins adenosylcobinamide-GDP and alpha-ribazole to generate adenosylcobalamin (Ado-cobalamin). Also synthesizes adenosylcobalamin 5'-phosphate from adenosylcobinamide-GDP and alpha-ribazole 5'-phosphate.</text>
</comment>
<dbReference type="GO" id="GO:0005886">
    <property type="term" value="C:plasma membrane"/>
    <property type="evidence" value="ECO:0007669"/>
    <property type="project" value="UniProtKB-SubCell"/>
</dbReference>
<evidence type="ECO:0000256" key="17">
    <source>
        <dbReference type="ARBA" id="ARBA00048623"/>
    </source>
</evidence>
<dbReference type="PANTHER" id="PTHR34148:SF1">
    <property type="entry name" value="ADENOSYLCOBINAMIDE-GDP RIBAZOLETRANSFERASE"/>
    <property type="match status" value="1"/>
</dbReference>
<dbReference type="PANTHER" id="PTHR34148">
    <property type="entry name" value="ADENOSYLCOBINAMIDE-GDP RIBAZOLETRANSFERASE"/>
    <property type="match status" value="1"/>
</dbReference>
<dbReference type="RefSeq" id="WP_091846415.1">
    <property type="nucleotide sequence ID" value="NZ_FOCM01000008.1"/>
</dbReference>
<evidence type="ECO:0000256" key="4">
    <source>
        <dbReference type="ARBA" id="ARBA00010561"/>
    </source>
</evidence>
<sequence length="251" mass="25648">MSRITRPFRDIATALALLTRIPARARFDRMAQASWAWPLAGLPVALLAWALGMAALALGLPPTVAAGVVLAAQMILTGAMHEDGLADCADGFWGGFDRDRRLAIMRDSQVGSYGVLALILSLGLRWAALAPLMDLWPWQAGAALLAVSLLSRAAMLPVATTLPHARDDGLSKTTGRPTPRAALVGTILALGFALAALGAAALAPIAAATLAAALAALIARAKIGGQTGDVLGATQQLAEIAALAALCATLP</sequence>
<name>A0A1H8KV97_9RHOB</name>
<evidence type="ECO:0000313" key="20">
    <source>
        <dbReference type="EMBL" id="SEN96526.1"/>
    </source>
</evidence>
<evidence type="ECO:0000256" key="15">
    <source>
        <dbReference type="ARBA" id="ARBA00032605"/>
    </source>
</evidence>
<feature type="transmembrane region" description="Helical" evidence="19">
    <location>
        <begin position="46"/>
        <end position="72"/>
    </location>
</feature>
<dbReference type="NCBIfam" id="TIGR00317">
    <property type="entry name" value="cobS"/>
    <property type="match status" value="1"/>
</dbReference>
<evidence type="ECO:0000256" key="10">
    <source>
        <dbReference type="ARBA" id="ARBA00022692"/>
    </source>
</evidence>
<evidence type="ECO:0000256" key="6">
    <source>
        <dbReference type="ARBA" id="ARBA00015850"/>
    </source>
</evidence>
<dbReference type="UniPathway" id="UPA00148">
    <property type="reaction ID" value="UER00238"/>
</dbReference>